<sequence length="162" mass="17619">MAMPEMTDPTPAMVSFEQALRNGQVGVRRCELDRDLYVYADAVNGVQRFAYVRLDGATVTAFVNAALAPPVEGLPCFQFGCAVPERFRRRGLATSTLKAAIAEMRNGFGRAGIKAFYVEGIVHVDNVASRRVSERAISTDPVPVTDAPTGLPALQYIRKIEA</sequence>
<dbReference type="Pfam" id="PF00583">
    <property type="entry name" value="Acetyltransf_1"/>
    <property type="match status" value="1"/>
</dbReference>
<dbReference type="InterPro" id="IPR000182">
    <property type="entry name" value="GNAT_dom"/>
</dbReference>
<evidence type="ECO:0000259" key="1">
    <source>
        <dbReference type="Pfam" id="PF00583"/>
    </source>
</evidence>
<reference evidence="2 3" key="1">
    <citation type="journal article" date="2012" name="Genet. Mol. Biol.">
        <title>Analysis of 16S rRNA and mxaF genes revealing insights into Methylobacterium niche-specific plant association.</title>
        <authorList>
            <person name="Dourado M.N."/>
            <person name="Andreote F.D."/>
            <person name="Dini-Andreote F."/>
            <person name="Conti R."/>
            <person name="Araujo J.M."/>
            <person name="Araujo W.L."/>
        </authorList>
    </citation>
    <scope>NUCLEOTIDE SEQUENCE [LARGE SCALE GENOMIC DNA]</scope>
    <source>
        <strain evidence="2 3">TC3-10</strain>
    </source>
</reference>
<comment type="caution">
    <text evidence="2">The sequence shown here is derived from an EMBL/GenBank/DDBJ whole genome shotgun (WGS) entry which is preliminary data.</text>
</comment>
<gene>
    <name evidence="2" type="ORF">MOTC310_31710</name>
</gene>
<dbReference type="InterPro" id="IPR016181">
    <property type="entry name" value="Acyl_CoA_acyltransferase"/>
</dbReference>
<proteinExistence type="predicted"/>
<evidence type="ECO:0000313" key="3">
    <source>
        <dbReference type="Proteomes" id="UP001355206"/>
    </source>
</evidence>
<organism evidence="2 3">
    <name type="scientific">Methylobacterium oryzae</name>
    <dbReference type="NCBI Taxonomy" id="334852"/>
    <lineage>
        <taxon>Bacteria</taxon>
        <taxon>Pseudomonadati</taxon>
        <taxon>Pseudomonadota</taxon>
        <taxon>Alphaproteobacteria</taxon>
        <taxon>Hyphomicrobiales</taxon>
        <taxon>Methylobacteriaceae</taxon>
        <taxon>Methylobacterium</taxon>
    </lineage>
</organism>
<accession>A0ABU7TZB4</accession>
<evidence type="ECO:0000313" key="2">
    <source>
        <dbReference type="EMBL" id="MEE7494731.1"/>
    </source>
</evidence>
<feature type="domain" description="N-acetyltransferase" evidence="1">
    <location>
        <begin position="39"/>
        <end position="134"/>
    </location>
</feature>
<protein>
    <recommendedName>
        <fullName evidence="1">N-acetyltransferase domain-containing protein</fullName>
    </recommendedName>
</protein>
<dbReference type="SUPFAM" id="SSF55729">
    <property type="entry name" value="Acyl-CoA N-acyltransferases (Nat)"/>
    <property type="match status" value="1"/>
</dbReference>
<name>A0ABU7TZB4_9HYPH</name>
<keyword evidence="3" id="KW-1185">Reference proteome</keyword>
<dbReference type="EMBL" id="MLCA01000017">
    <property type="protein sequence ID" value="MEE7494731.1"/>
    <property type="molecule type" value="Genomic_DNA"/>
</dbReference>
<dbReference type="Gene3D" id="3.40.630.30">
    <property type="match status" value="1"/>
</dbReference>
<dbReference type="Proteomes" id="UP001355206">
    <property type="component" value="Unassembled WGS sequence"/>
</dbReference>